<evidence type="ECO:0000256" key="7">
    <source>
        <dbReference type="ARBA" id="ARBA00023159"/>
    </source>
</evidence>
<evidence type="ECO:0000256" key="2">
    <source>
        <dbReference type="ARBA" id="ARBA00022723"/>
    </source>
</evidence>
<comment type="similarity">
    <text evidence="10">Belongs to the SGF11 family.</text>
</comment>
<keyword evidence="9" id="KW-0539">Nucleus</keyword>
<dbReference type="OrthoDB" id="21557at2759"/>
<evidence type="ECO:0000256" key="8">
    <source>
        <dbReference type="ARBA" id="ARBA00023163"/>
    </source>
</evidence>
<feature type="compositionally biased region" description="Basic residues" evidence="11">
    <location>
        <begin position="240"/>
        <end position="250"/>
    </location>
</feature>
<evidence type="ECO:0000256" key="3">
    <source>
        <dbReference type="ARBA" id="ARBA00022771"/>
    </source>
</evidence>
<evidence type="ECO:0000256" key="9">
    <source>
        <dbReference type="ARBA" id="ARBA00023242"/>
    </source>
</evidence>
<accession>A0A9N9QLU5</accession>
<evidence type="ECO:0000256" key="11">
    <source>
        <dbReference type="SAM" id="MobiDB-lite"/>
    </source>
</evidence>
<feature type="compositionally biased region" description="Low complexity" evidence="11">
    <location>
        <begin position="156"/>
        <end position="165"/>
    </location>
</feature>
<keyword evidence="4" id="KW-0862">Zinc</keyword>
<gene>
    <name evidence="12" type="ORF">CEUTPL_LOCUS4696</name>
</gene>
<dbReference type="GO" id="GO:0003713">
    <property type="term" value="F:transcription coactivator activity"/>
    <property type="evidence" value="ECO:0007669"/>
    <property type="project" value="TreeGrafter"/>
</dbReference>
<dbReference type="InterPro" id="IPR051078">
    <property type="entry name" value="SGF11"/>
</dbReference>
<proteinExistence type="inferred from homology"/>
<evidence type="ECO:0000256" key="10">
    <source>
        <dbReference type="RuleBase" id="RU261113"/>
    </source>
</evidence>
<feature type="region of interest" description="Disordered" evidence="11">
    <location>
        <begin position="135"/>
        <end position="265"/>
    </location>
</feature>
<keyword evidence="7 10" id="KW-0010">Activator</keyword>
<dbReference type="PANTHER" id="PTHR46367">
    <property type="entry name" value="ATAXIN-7-LIKE PROTEIN 3"/>
    <property type="match status" value="1"/>
</dbReference>
<evidence type="ECO:0000256" key="1">
    <source>
        <dbReference type="ARBA" id="ARBA00004123"/>
    </source>
</evidence>
<evidence type="ECO:0000256" key="5">
    <source>
        <dbReference type="ARBA" id="ARBA00022853"/>
    </source>
</evidence>
<evidence type="ECO:0000313" key="12">
    <source>
        <dbReference type="EMBL" id="CAG9764050.1"/>
    </source>
</evidence>
<keyword evidence="5" id="KW-0156">Chromatin regulator</keyword>
<dbReference type="GO" id="GO:0006357">
    <property type="term" value="P:regulation of transcription by RNA polymerase II"/>
    <property type="evidence" value="ECO:0007669"/>
    <property type="project" value="TreeGrafter"/>
</dbReference>
<dbReference type="InterPro" id="IPR013246">
    <property type="entry name" value="SAGA_su_Sgf11"/>
</dbReference>
<dbReference type="PANTHER" id="PTHR46367:SF1">
    <property type="entry name" value="ATAXIN-7-LIKE PROTEIN 3"/>
    <property type="match status" value="1"/>
</dbReference>
<protein>
    <recommendedName>
        <fullName evidence="10">SAGA-associated factor 11</fullName>
    </recommendedName>
</protein>
<reference evidence="12" key="1">
    <citation type="submission" date="2022-01" db="EMBL/GenBank/DDBJ databases">
        <authorList>
            <person name="King R."/>
        </authorList>
    </citation>
    <scope>NUCLEOTIDE SEQUENCE</scope>
</reference>
<feature type="region of interest" description="Disordered" evidence="11">
    <location>
        <begin position="1"/>
        <end position="23"/>
    </location>
</feature>
<dbReference type="EMBL" id="OU892278">
    <property type="protein sequence ID" value="CAG9764050.1"/>
    <property type="molecule type" value="Genomic_DNA"/>
</dbReference>
<keyword evidence="8" id="KW-0804">Transcription</keyword>
<name>A0A9N9QLU5_9CUCU</name>
<dbReference type="GO" id="GO:0071819">
    <property type="term" value="C:DUBm complex"/>
    <property type="evidence" value="ECO:0007669"/>
    <property type="project" value="TreeGrafter"/>
</dbReference>
<feature type="compositionally biased region" description="Basic residues" evidence="11">
    <location>
        <begin position="178"/>
        <end position="194"/>
    </location>
</feature>
<keyword evidence="2" id="KW-0479">Metal-binding</keyword>
<feature type="compositionally biased region" description="Low complexity" evidence="11">
    <location>
        <begin position="135"/>
        <end position="148"/>
    </location>
</feature>
<dbReference type="GO" id="GO:0008270">
    <property type="term" value="F:zinc ion binding"/>
    <property type="evidence" value="ECO:0007669"/>
    <property type="project" value="UniProtKB-KW"/>
</dbReference>
<dbReference type="GO" id="GO:0000124">
    <property type="term" value="C:SAGA complex"/>
    <property type="evidence" value="ECO:0007669"/>
    <property type="project" value="TreeGrafter"/>
</dbReference>
<keyword evidence="3" id="KW-0863">Zinc-finger</keyword>
<comment type="subcellular location">
    <subcellularLocation>
        <location evidence="1 10">Nucleus</location>
    </subcellularLocation>
</comment>
<evidence type="ECO:0000256" key="4">
    <source>
        <dbReference type="ARBA" id="ARBA00022833"/>
    </source>
</evidence>
<evidence type="ECO:0000256" key="6">
    <source>
        <dbReference type="ARBA" id="ARBA00023015"/>
    </source>
</evidence>
<dbReference type="Proteomes" id="UP001152799">
    <property type="component" value="Chromosome 2"/>
</dbReference>
<sequence>MAKKSEPQKASPKSLDVSELMRDNDQPNFLNQMQEDFKKMMIDKQVLQKCIETFLDEIIDQLTLGIIFDLHRKFKTKAYCLEVKENEEEADAEQSEELPLSPVKSSPQKCVCPNCAQQVAALRFARHLAKCMGLSNNSRSSRNASRRAATNKEKGASSSSSYSANSDDDNDEDWNPRMNRKKDKSFSPKKKGTPKRSSEPDLAEAINTDTGETDEAKNLRHTRSNSSSPDSLSGSGNITPKKRDKFKKMGKGKERSSASTSLKFD</sequence>
<evidence type="ECO:0000313" key="13">
    <source>
        <dbReference type="Proteomes" id="UP001152799"/>
    </source>
</evidence>
<keyword evidence="13" id="KW-1185">Reference proteome</keyword>
<keyword evidence="6" id="KW-0805">Transcription regulation</keyword>
<feature type="compositionally biased region" description="Low complexity" evidence="11">
    <location>
        <begin position="224"/>
        <end position="235"/>
    </location>
</feature>
<organism evidence="12 13">
    <name type="scientific">Ceutorhynchus assimilis</name>
    <name type="common">cabbage seed weevil</name>
    <dbReference type="NCBI Taxonomy" id="467358"/>
    <lineage>
        <taxon>Eukaryota</taxon>
        <taxon>Metazoa</taxon>
        <taxon>Ecdysozoa</taxon>
        <taxon>Arthropoda</taxon>
        <taxon>Hexapoda</taxon>
        <taxon>Insecta</taxon>
        <taxon>Pterygota</taxon>
        <taxon>Neoptera</taxon>
        <taxon>Endopterygota</taxon>
        <taxon>Coleoptera</taxon>
        <taxon>Polyphaga</taxon>
        <taxon>Cucujiformia</taxon>
        <taxon>Curculionidae</taxon>
        <taxon>Ceutorhynchinae</taxon>
        <taxon>Ceutorhynchus</taxon>
    </lineage>
</organism>
<dbReference type="AlphaFoldDB" id="A0A9N9QLU5"/>
<comment type="subunit">
    <text evidence="10">Component of some SAGA transcription coactivator-HAT complexes.</text>
</comment>
<dbReference type="Pfam" id="PF08209">
    <property type="entry name" value="Sgf11"/>
    <property type="match status" value="1"/>
</dbReference>
<comment type="function">
    <text evidence="10">Component of the transcription regulatory histone acetylation (HAT) complex SAGA, a multiprotein complex that activates transcription by remodeling chromatin and mediating histone acetylation and deubiquitination. Within the SAGA complex, participates in a subcomplex that specifically deubiquitinates histone H2B. The SAGA complex is recruited to specific gene promoters by activators, where it is required for transcription.</text>
</comment>
<dbReference type="GO" id="GO:0006325">
    <property type="term" value="P:chromatin organization"/>
    <property type="evidence" value="ECO:0007669"/>
    <property type="project" value="UniProtKB-KW"/>
</dbReference>